<dbReference type="Pfam" id="PF07454">
    <property type="entry name" value="SpoIIP"/>
    <property type="match status" value="1"/>
</dbReference>
<keyword evidence="2" id="KW-1185">Reference proteome</keyword>
<evidence type="ECO:0000313" key="1">
    <source>
        <dbReference type="EMBL" id="MBU5485622.1"/>
    </source>
</evidence>
<sequence>MKRSQRNIIIAISLFTLVVVVGFSYSKSRKKTDMINNSTDLSMEVNKTTTESSLSPIVIYNTHADEEYAFGKKVTDIGAIINDSLIKEGLKSSFIELKAPKSYTESYSNSREAIKNNVENYDKVILLDIHRDIVDSPKTAKSDITIVLSKNNPHYETNKKLADLIVEEINKTEKVKANIYLYNNGVDYFNQDLSKNSLLVEIGNNTSTIEDVNACINALVSAFKNLNIKSS</sequence>
<dbReference type="RefSeq" id="WP_216440151.1">
    <property type="nucleotide sequence ID" value="NZ_JAHLQF010000003.1"/>
</dbReference>
<dbReference type="EMBL" id="JAHLQF010000003">
    <property type="protein sequence ID" value="MBU5485622.1"/>
    <property type="molecule type" value="Genomic_DNA"/>
</dbReference>
<gene>
    <name evidence="1" type="ORF">KQI86_14980</name>
</gene>
<protein>
    <submittedName>
        <fullName evidence="1">Stage II sporulation protein P</fullName>
    </submittedName>
</protein>
<accession>A0ABS6EKH7</accession>
<comment type="caution">
    <text evidence="1">The sequence shown here is derived from an EMBL/GenBank/DDBJ whole genome shotgun (WGS) entry which is preliminary data.</text>
</comment>
<proteinExistence type="predicted"/>
<dbReference type="InterPro" id="IPR010897">
    <property type="entry name" value="Spore_II_P"/>
</dbReference>
<dbReference type="Proteomes" id="UP000726170">
    <property type="component" value="Unassembled WGS sequence"/>
</dbReference>
<organism evidence="1 2">
    <name type="scientific">Clostridium mobile</name>
    <dbReference type="NCBI Taxonomy" id="2841512"/>
    <lineage>
        <taxon>Bacteria</taxon>
        <taxon>Bacillati</taxon>
        <taxon>Bacillota</taxon>
        <taxon>Clostridia</taxon>
        <taxon>Eubacteriales</taxon>
        <taxon>Clostridiaceae</taxon>
        <taxon>Clostridium</taxon>
    </lineage>
</organism>
<name>A0ABS6EKH7_9CLOT</name>
<reference evidence="1 2" key="1">
    <citation type="submission" date="2021-06" db="EMBL/GenBank/DDBJ databases">
        <authorList>
            <person name="Sun Q."/>
            <person name="Li D."/>
        </authorList>
    </citation>
    <scope>NUCLEOTIDE SEQUENCE [LARGE SCALE GENOMIC DNA]</scope>
    <source>
        <strain evidence="1 2">MSJ-11</strain>
    </source>
</reference>
<evidence type="ECO:0000313" key="2">
    <source>
        <dbReference type="Proteomes" id="UP000726170"/>
    </source>
</evidence>